<keyword evidence="3" id="KW-1185">Reference proteome</keyword>
<dbReference type="PANTHER" id="PTHR36387:SF2">
    <property type="entry name" value="UDP-N-ACETYLMURAMOYL-L-ALANYL-D-GLUTAMATE-2, 6-DIAMINOPIMELATE LIGASE"/>
    <property type="match status" value="1"/>
</dbReference>
<accession>A0AAX6GZD0</accession>
<sequence length="180" mass="20088">MDGGTSSDSDAPEELTAVEGIQKYEEITEIQTKSAVRVARESKERRRQWGKRNTRAKPSNADAQEVTETEEPDKEPTIPEVPPSDDDKPAIPGMLPSNIVELLAAREKKTFSSDSEEEIVNDKPSKKKRQKTSGPQAVLLKEIPPAQCLQNSMEFLKRRKMQVARSSSVLKNSKALRQLS</sequence>
<reference evidence="2" key="2">
    <citation type="submission" date="2023-04" db="EMBL/GenBank/DDBJ databases">
        <authorList>
            <person name="Bruccoleri R.E."/>
            <person name="Oakeley E.J."/>
            <person name="Faust A.-M."/>
            <person name="Dessus-Babus S."/>
            <person name="Altorfer M."/>
            <person name="Burckhardt D."/>
            <person name="Oertli M."/>
            <person name="Naumann U."/>
            <person name="Petersen F."/>
            <person name="Wong J."/>
        </authorList>
    </citation>
    <scope>NUCLEOTIDE SEQUENCE</scope>
    <source>
        <strain evidence="2">GSM-AAB239-AS_SAM_17_03QT</strain>
        <tissue evidence="2">Leaf</tissue>
    </source>
</reference>
<organism evidence="2 3">
    <name type="scientific">Iris pallida</name>
    <name type="common">Sweet iris</name>
    <dbReference type="NCBI Taxonomy" id="29817"/>
    <lineage>
        <taxon>Eukaryota</taxon>
        <taxon>Viridiplantae</taxon>
        <taxon>Streptophyta</taxon>
        <taxon>Embryophyta</taxon>
        <taxon>Tracheophyta</taxon>
        <taxon>Spermatophyta</taxon>
        <taxon>Magnoliopsida</taxon>
        <taxon>Liliopsida</taxon>
        <taxon>Asparagales</taxon>
        <taxon>Iridaceae</taxon>
        <taxon>Iridoideae</taxon>
        <taxon>Irideae</taxon>
        <taxon>Iris</taxon>
    </lineage>
</organism>
<protein>
    <submittedName>
        <fullName evidence="2">PH domain-containing protein</fullName>
    </submittedName>
</protein>
<gene>
    <name evidence="2" type="ORF">M6B38_335805</name>
</gene>
<feature type="compositionally biased region" description="Basic residues" evidence="1">
    <location>
        <begin position="45"/>
        <end position="55"/>
    </location>
</feature>
<dbReference type="EMBL" id="JANAVB010014600">
    <property type="protein sequence ID" value="KAJ6834130.1"/>
    <property type="molecule type" value="Genomic_DNA"/>
</dbReference>
<feature type="region of interest" description="Disordered" evidence="1">
    <location>
        <begin position="32"/>
        <end position="139"/>
    </location>
</feature>
<evidence type="ECO:0000313" key="2">
    <source>
        <dbReference type="EMBL" id="KAJ6834130.1"/>
    </source>
</evidence>
<proteinExistence type="predicted"/>
<comment type="caution">
    <text evidence="2">The sequence shown here is derived from an EMBL/GenBank/DDBJ whole genome shotgun (WGS) entry which is preliminary data.</text>
</comment>
<dbReference type="Proteomes" id="UP001140949">
    <property type="component" value="Unassembled WGS sequence"/>
</dbReference>
<evidence type="ECO:0000313" key="3">
    <source>
        <dbReference type="Proteomes" id="UP001140949"/>
    </source>
</evidence>
<dbReference type="PANTHER" id="PTHR36387">
    <property type="entry name" value="UDP-N-ACETYLMURAMOYL-L-ALANYL-D-GLUTAMATE-2, 6-DIAMINOPIMELATE LIGASE"/>
    <property type="match status" value="1"/>
</dbReference>
<feature type="region of interest" description="Disordered" evidence="1">
    <location>
        <begin position="1"/>
        <end position="20"/>
    </location>
</feature>
<dbReference type="AlphaFoldDB" id="A0AAX6GZD0"/>
<name>A0AAX6GZD0_IRIPA</name>
<evidence type="ECO:0000256" key="1">
    <source>
        <dbReference type="SAM" id="MobiDB-lite"/>
    </source>
</evidence>
<reference evidence="2" key="1">
    <citation type="journal article" date="2023" name="GigaByte">
        <title>Genome assembly of the bearded iris, Iris pallida Lam.</title>
        <authorList>
            <person name="Bruccoleri R.E."/>
            <person name="Oakeley E.J."/>
            <person name="Faust A.M.E."/>
            <person name="Altorfer M."/>
            <person name="Dessus-Babus S."/>
            <person name="Burckhardt D."/>
            <person name="Oertli M."/>
            <person name="Naumann U."/>
            <person name="Petersen F."/>
            <person name="Wong J."/>
        </authorList>
    </citation>
    <scope>NUCLEOTIDE SEQUENCE</scope>
    <source>
        <strain evidence="2">GSM-AAB239-AS_SAM_17_03QT</strain>
    </source>
</reference>